<dbReference type="AlphaFoldDB" id="M3EUU4"/>
<evidence type="ECO:0000313" key="2">
    <source>
        <dbReference type="Proteomes" id="UP000030760"/>
    </source>
</evidence>
<dbReference type="Proteomes" id="UP000030760">
    <property type="component" value="Unassembled WGS sequence"/>
</dbReference>
<name>M3EUU4_9ACTN</name>
<gene>
    <name evidence="1" type="ORF">SBD_5984</name>
</gene>
<organism evidence="1 2">
    <name type="scientific">Streptomyces bottropensis ATCC 25435</name>
    <dbReference type="NCBI Taxonomy" id="1054862"/>
    <lineage>
        <taxon>Bacteria</taxon>
        <taxon>Bacillati</taxon>
        <taxon>Actinomycetota</taxon>
        <taxon>Actinomycetes</taxon>
        <taxon>Kitasatosporales</taxon>
        <taxon>Streptomycetaceae</taxon>
        <taxon>Streptomyces</taxon>
    </lineage>
</organism>
<reference evidence="2" key="1">
    <citation type="journal article" date="2013" name="Genome Announc.">
        <title>Draft Genome Sequence of Streptomyces bottropensis ATCC 25435, a Bottromycin-Producing Actinomycete.</title>
        <authorList>
            <person name="Zhang H."/>
            <person name="Zhou W."/>
            <person name="Zhuang Y."/>
            <person name="Liang X."/>
            <person name="Liu T."/>
        </authorList>
    </citation>
    <scope>NUCLEOTIDE SEQUENCE [LARGE SCALE GENOMIC DNA]</scope>
    <source>
        <strain evidence="2">ATCC 25435</strain>
    </source>
</reference>
<protein>
    <submittedName>
        <fullName evidence="1">Uncharacterized protein</fullName>
    </submittedName>
</protein>
<sequence length="47" mass="4762">MLVADYLPSTADALWGPLAAVAPRTPPGADGCEGDYLAAERTKICGG</sequence>
<accession>M3EUU4</accession>
<proteinExistence type="predicted"/>
<dbReference type="EMBL" id="KB405094">
    <property type="protein sequence ID" value="EMF52908.1"/>
    <property type="molecule type" value="Genomic_DNA"/>
</dbReference>
<evidence type="ECO:0000313" key="1">
    <source>
        <dbReference type="EMBL" id="EMF52908.1"/>
    </source>
</evidence>